<evidence type="ECO:0000259" key="10">
    <source>
        <dbReference type="Pfam" id="PF00724"/>
    </source>
</evidence>
<name>A0A3P3XM85_9SPIR</name>
<dbReference type="SUPFAM" id="SSF51395">
    <property type="entry name" value="FMN-linked oxidoreductases"/>
    <property type="match status" value="1"/>
</dbReference>
<evidence type="ECO:0000256" key="9">
    <source>
        <dbReference type="ARBA" id="ARBA00023014"/>
    </source>
</evidence>
<evidence type="ECO:0000256" key="2">
    <source>
        <dbReference type="ARBA" id="ARBA00001966"/>
    </source>
</evidence>
<evidence type="ECO:0000256" key="3">
    <source>
        <dbReference type="ARBA" id="ARBA00011048"/>
    </source>
</evidence>
<dbReference type="Gene3D" id="3.50.50.60">
    <property type="entry name" value="FAD/NAD(P)-binding domain"/>
    <property type="match status" value="2"/>
</dbReference>
<comment type="similarity">
    <text evidence="3">In the N-terminal section; belongs to the NADH:flavin oxidoreductase/NADH oxidase family.</text>
</comment>
<dbReference type="GO" id="GO:0016491">
    <property type="term" value="F:oxidoreductase activity"/>
    <property type="evidence" value="ECO:0007669"/>
    <property type="project" value="UniProtKB-KW"/>
</dbReference>
<reference evidence="12" key="1">
    <citation type="submission" date="2017-02" db="EMBL/GenBank/DDBJ databases">
        <authorList>
            <person name="Regsiter A."/>
            <person name="William W."/>
        </authorList>
    </citation>
    <scope>NUCLEOTIDE SEQUENCE</scope>
    <source>
        <strain evidence="12">BdmA 4</strain>
    </source>
</reference>
<dbReference type="Gene3D" id="3.20.20.70">
    <property type="entry name" value="Aldolase class I"/>
    <property type="match status" value="1"/>
</dbReference>
<evidence type="ECO:0000256" key="6">
    <source>
        <dbReference type="ARBA" id="ARBA00022723"/>
    </source>
</evidence>
<protein>
    <submittedName>
        <fullName evidence="12">NADH oxidase</fullName>
        <ecNumber evidence="12">1.-.-.-</ecNumber>
    </submittedName>
</protein>
<evidence type="ECO:0000256" key="8">
    <source>
        <dbReference type="ARBA" id="ARBA00023004"/>
    </source>
</evidence>
<dbReference type="Pfam" id="PF07992">
    <property type="entry name" value="Pyr_redox_2"/>
    <property type="match status" value="1"/>
</dbReference>
<dbReference type="InterPro" id="IPR051793">
    <property type="entry name" value="NADH:flavin_oxidoreductase"/>
</dbReference>
<keyword evidence="4" id="KW-0285">Flavoprotein</keyword>
<dbReference type="InterPro" id="IPR001155">
    <property type="entry name" value="OxRdtase_FMN_N"/>
</dbReference>
<dbReference type="EMBL" id="FWDO01000003">
    <property type="protein sequence ID" value="SLM17368.1"/>
    <property type="molecule type" value="Genomic_DNA"/>
</dbReference>
<dbReference type="PRINTS" id="PR00368">
    <property type="entry name" value="FADPNR"/>
</dbReference>
<dbReference type="SUPFAM" id="SSF51905">
    <property type="entry name" value="FAD/NAD(P)-binding domain"/>
    <property type="match status" value="1"/>
</dbReference>
<dbReference type="PANTHER" id="PTHR42917">
    <property type="entry name" value="2,4-DIENOYL-COA REDUCTASE"/>
    <property type="match status" value="1"/>
</dbReference>
<evidence type="ECO:0000259" key="11">
    <source>
        <dbReference type="Pfam" id="PF07992"/>
    </source>
</evidence>
<dbReference type="GO" id="GO:0051536">
    <property type="term" value="F:iron-sulfur cluster binding"/>
    <property type="evidence" value="ECO:0007669"/>
    <property type="project" value="UniProtKB-KW"/>
</dbReference>
<organism evidence="12">
    <name type="scientific">uncultured spirochete</name>
    <dbReference type="NCBI Taxonomy" id="156406"/>
    <lineage>
        <taxon>Bacteria</taxon>
        <taxon>Pseudomonadati</taxon>
        <taxon>Spirochaetota</taxon>
        <taxon>Spirochaetia</taxon>
        <taxon>Spirochaetales</taxon>
        <taxon>environmental samples</taxon>
    </lineage>
</organism>
<dbReference type="InterPro" id="IPR036188">
    <property type="entry name" value="FAD/NAD-bd_sf"/>
</dbReference>
<accession>A0A3P3XM85</accession>
<dbReference type="GO" id="GO:0046872">
    <property type="term" value="F:metal ion binding"/>
    <property type="evidence" value="ECO:0007669"/>
    <property type="project" value="UniProtKB-KW"/>
</dbReference>
<keyword evidence="8" id="KW-0408">Iron</keyword>
<dbReference type="InterPro" id="IPR023753">
    <property type="entry name" value="FAD/NAD-binding_dom"/>
</dbReference>
<comment type="cofactor">
    <cofactor evidence="1">
        <name>FMN</name>
        <dbReference type="ChEBI" id="CHEBI:58210"/>
    </cofactor>
</comment>
<feature type="domain" description="NADH:flavin oxidoreductase/NADH oxidase N-terminal" evidence="10">
    <location>
        <begin position="6"/>
        <end position="331"/>
    </location>
</feature>
<keyword evidence="9" id="KW-0411">Iron-sulfur</keyword>
<evidence type="ECO:0000313" key="12">
    <source>
        <dbReference type="EMBL" id="SLM17368.1"/>
    </source>
</evidence>
<dbReference type="GO" id="GO:0010181">
    <property type="term" value="F:FMN binding"/>
    <property type="evidence" value="ECO:0007669"/>
    <property type="project" value="InterPro"/>
</dbReference>
<evidence type="ECO:0000256" key="4">
    <source>
        <dbReference type="ARBA" id="ARBA00022630"/>
    </source>
</evidence>
<dbReference type="AlphaFoldDB" id="A0A3P3XM85"/>
<dbReference type="CDD" id="cd02803">
    <property type="entry name" value="OYE_like_FMN_family"/>
    <property type="match status" value="1"/>
</dbReference>
<proteinExistence type="inferred from homology"/>
<feature type="domain" description="FAD/NAD(P)-binding" evidence="11">
    <location>
        <begin position="380"/>
        <end position="614"/>
    </location>
</feature>
<dbReference type="EC" id="1.-.-.-" evidence="12"/>
<dbReference type="InterPro" id="IPR013785">
    <property type="entry name" value="Aldolase_TIM"/>
</dbReference>
<evidence type="ECO:0000256" key="7">
    <source>
        <dbReference type="ARBA" id="ARBA00023002"/>
    </source>
</evidence>
<gene>
    <name evidence="12" type="ORF">SPIRO4BDMA_30005</name>
</gene>
<dbReference type="Pfam" id="PF00724">
    <property type="entry name" value="Oxidored_FMN"/>
    <property type="match status" value="1"/>
</dbReference>
<evidence type="ECO:0000256" key="5">
    <source>
        <dbReference type="ARBA" id="ARBA00022643"/>
    </source>
</evidence>
<evidence type="ECO:0000256" key="1">
    <source>
        <dbReference type="ARBA" id="ARBA00001917"/>
    </source>
</evidence>
<keyword evidence="7 12" id="KW-0560">Oxidoreductase</keyword>
<keyword evidence="5" id="KW-0288">FMN</keyword>
<comment type="cofactor">
    <cofactor evidence="2">
        <name>[4Fe-4S] cluster</name>
        <dbReference type="ChEBI" id="CHEBI:49883"/>
    </cofactor>
</comment>
<dbReference type="PANTHER" id="PTHR42917:SF2">
    <property type="entry name" value="2,4-DIENOYL-COA REDUCTASE [(2E)-ENOYL-COA-PRODUCING]"/>
    <property type="match status" value="1"/>
</dbReference>
<keyword evidence="6" id="KW-0479">Metal-binding</keyword>
<dbReference type="PRINTS" id="PR00411">
    <property type="entry name" value="PNDRDTASEI"/>
</dbReference>
<dbReference type="Gene3D" id="3.40.50.720">
    <property type="entry name" value="NAD(P)-binding Rossmann-like Domain"/>
    <property type="match status" value="2"/>
</dbReference>
<sequence>MALQNLFSEGRIGTLTLKNRVVFPPMGTNFPEDEKVSKSLIDYHVARAKGGCGLNIVEIAAVHPTSRGTRTLGIYDDKFIPGLKTLADAIHEAGGKAAVQIWHAGRQTNSAVTGLPIVSASPIPCPLCQEMPRELTLKEIKELVEAYGDAALRAKKAGFDAIELHGAHGYLIAQFMSPYSNHRGDNYGGSLENRARFALEIIADVRKKVGNDYPVLYRLSSEERVKNGLTFEDTKKIAKLIEKAGVDAIHVSVGVYETLHYTVPPIDLPVGFNVPGAAAVKSAVHIPVIAVDRINDPVLADQILRDGNADFIAMGRGQIADPELCNKAQRGDFDSIVKCIGCNQGCVDRLLMQGLSVSCLRNPSTGRESEYAIKPADKRKKVLVIGGGAAGLEAATTLSRRGHEVILCEKNDSLGGQFFLAGVAPGKKEMSDAALQMGRTAEKTGVAIRLGTELTEELLGEINPDEVVVATGSVPFIPEIPGNDKPHVVTAIDVLKGKKTTGNSVAVIGGGLVGIEVAEYLREKGKKVTIVEMLDEVAKELGMLRRPFAFQYIKEHAIEVYTSATCTEIKDNSLVIEQNGKRKEIGGIDTVVMATGVKPYNAVVDILKKAGCTYHTIGDASASGKALDAIWAGASIGRAI</sequence>